<dbReference type="EMBL" id="QMQB01000178">
    <property type="protein sequence ID" value="RLE12187.1"/>
    <property type="molecule type" value="Genomic_DNA"/>
</dbReference>
<dbReference type="InterPro" id="IPR005814">
    <property type="entry name" value="Aminotrans_3"/>
</dbReference>
<dbReference type="Gene3D" id="3.40.640.10">
    <property type="entry name" value="Type I PLP-dependent aspartate aminotransferase-like (Major domain)"/>
    <property type="match status" value="1"/>
</dbReference>
<protein>
    <submittedName>
        <fullName evidence="6">Aspartate aminotransferase family protein</fullName>
    </submittedName>
</protein>
<evidence type="ECO:0000313" key="6">
    <source>
        <dbReference type="EMBL" id="RLE12187.1"/>
    </source>
</evidence>
<keyword evidence="2 6" id="KW-0032">Aminotransferase</keyword>
<evidence type="ECO:0000313" key="7">
    <source>
        <dbReference type="Proteomes" id="UP000267654"/>
    </source>
</evidence>
<keyword evidence="3 6" id="KW-0808">Transferase</keyword>
<comment type="similarity">
    <text evidence="1 5">Belongs to the class-III pyridoxal-phosphate-dependent aminotransferase family.</text>
</comment>
<keyword evidence="4 5" id="KW-0663">Pyridoxal phosphate</keyword>
<organism evidence="6 7">
    <name type="scientific">Aerophobetes bacterium</name>
    <dbReference type="NCBI Taxonomy" id="2030807"/>
    <lineage>
        <taxon>Bacteria</taxon>
        <taxon>Candidatus Aerophobota</taxon>
    </lineage>
</organism>
<dbReference type="PANTHER" id="PTHR43094">
    <property type="entry name" value="AMINOTRANSFERASE"/>
    <property type="match status" value="1"/>
</dbReference>
<dbReference type="PIRSF" id="PIRSF000521">
    <property type="entry name" value="Transaminase_4ab_Lys_Orn"/>
    <property type="match status" value="1"/>
</dbReference>
<evidence type="ECO:0000256" key="5">
    <source>
        <dbReference type="RuleBase" id="RU003560"/>
    </source>
</evidence>
<dbReference type="GO" id="GO:0030170">
    <property type="term" value="F:pyridoxal phosphate binding"/>
    <property type="evidence" value="ECO:0007669"/>
    <property type="project" value="InterPro"/>
</dbReference>
<evidence type="ECO:0000256" key="2">
    <source>
        <dbReference type="ARBA" id="ARBA00022576"/>
    </source>
</evidence>
<dbReference type="Pfam" id="PF00202">
    <property type="entry name" value="Aminotran_3"/>
    <property type="match status" value="1"/>
</dbReference>
<dbReference type="FunFam" id="3.40.640.10:FF:000014">
    <property type="entry name" value="Adenosylmethionine-8-amino-7-oxononanoate aminotransferase, probable"/>
    <property type="match status" value="1"/>
</dbReference>
<dbReference type="InterPro" id="IPR015424">
    <property type="entry name" value="PyrdxlP-dep_Trfase"/>
</dbReference>
<reference evidence="6 7" key="1">
    <citation type="submission" date="2018-06" db="EMBL/GenBank/DDBJ databases">
        <title>Extensive metabolic versatility and redundancy in microbially diverse, dynamic hydrothermal sediments.</title>
        <authorList>
            <person name="Dombrowski N."/>
            <person name="Teske A."/>
            <person name="Baker B.J."/>
        </authorList>
    </citation>
    <scope>NUCLEOTIDE SEQUENCE [LARGE SCALE GENOMIC DNA]</scope>
    <source>
        <strain evidence="6">B19_G9</strain>
    </source>
</reference>
<name>A0A662DCE6_UNCAE</name>
<evidence type="ECO:0000256" key="4">
    <source>
        <dbReference type="ARBA" id="ARBA00022898"/>
    </source>
</evidence>
<dbReference type="PANTHER" id="PTHR43094:SF1">
    <property type="entry name" value="AMINOTRANSFERASE CLASS-III"/>
    <property type="match status" value="1"/>
</dbReference>
<dbReference type="Gene3D" id="3.90.1150.10">
    <property type="entry name" value="Aspartate Aminotransferase, domain 1"/>
    <property type="match status" value="1"/>
</dbReference>
<evidence type="ECO:0000256" key="1">
    <source>
        <dbReference type="ARBA" id="ARBA00008954"/>
    </source>
</evidence>
<dbReference type="InterPro" id="IPR015422">
    <property type="entry name" value="PyrdxlP-dep_Trfase_small"/>
</dbReference>
<dbReference type="CDD" id="cd00610">
    <property type="entry name" value="OAT_like"/>
    <property type="match status" value="1"/>
</dbReference>
<accession>A0A662DCE6</accession>
<proteinExistence type="inferred from homology"/>
<dbReference type="AlphaFoldDB" id="A0A662DCE6"/>
<dbReference type="Proteomes" id="UP000267654">
    <property type="component" value="Unassembled WGS sequence"/>
</dbReference>
<dbReference type="SUPFAM" id="SSF53383">
    <property type="entry name" value="PLP-dependent transferases"/>
    <property type="match status" value="1"/>
</dbReference>
<evidence type="ECO:0000256" key="3">
    <source>
        <dbReference type="ARBA" id="ARBA00022679"/>
    </source>
</evidence>
<dbReference type="GO" id="GO:0008483">
    <property type="term" value="F:transaminase activity"/>
    <property type="evidence" value="ECO:0007669"/>
    <property type="project" value="UniProtKB-KW"/>
</dbReference>
<gene>
    <name evidence="6" type="ORF">DRI96_04925</name>
</gene>
<comment type="caution">
    <text evidence="6">The sequence shown here is derived from an EMBL/GenBank/DDBJ whole genome shotgun (WGS) entry which is preliminary data.</text>
</comment>
<dbReference type="InterPro" id="IPR015421">
    <property type="entry name" value="PyrdxlP-dep_Trfase_major"/>
</dbReference>
<sequence length="459" mass="51471">MKLPEFTDAEKKHLTKVALENILVHWANNTDLAKEPKIFTAGNGCYVYDIHGNKYLDTFSSLITSIYGHNRPEMRQVALEQMSYLEFFPNYHDAFTIPLIKLAEKLAEIMPGDLEVSFFVNSGSEANATAIKMAKQYFWQTGQPQRYKVIARKYSYHGTTLGTVSYTGFPALWEFLEPSIPGRLFAPPANCFECDLGLEYPSCDLACLKAMEKMIKWEHPETIAAVIMDPIPGSNSGYPIPPDGYLQGVRELCNKYGILLIFDEVQTGFGKTGKWFACEHWNVTPDIMTISKALTGGYAPLGVAVTTKKIADVFKKGPGTEFRSGGTYGGHPVSCAIALKGIEIIEKENLIEKAAESGRYLKSRLEELYKYKIVGDIRGMGMLWAIQLVADQKTKTKLDPKQNVGPFVRDWCWKSGMMLRNNAEILVIAPSLTMTREEMDIMFDKLDKAIFAAIKHFGL</sequence>